<evidence type="ECO:0000256" key="3">
    <source>
        <dbReference type="ARBA" id="ARBA00009548"/>
    </source>
</evidence>
<keyword evidence="4" id="KW-0813">Transport</keyword>
<dbReference type="GO" id="GO:0008380">
    <property type="term" value="P:RNA splicing"/>
    <property type="evidence" value="ECO:0007669"/>
    <property type="project" value="UniProtKB-KW"/>
</dbReference>
<feature type="region of interest" description="Disordered" evidence="13">
    <location>
        <begin position="533"/>
        <end position="567"/>
    </location>
</feature>
<keyword evidence="5" id="KW-0963">Cytoplasm</keyword>
<evidence type="ECO:0000256" key="10">
    <source>
        <dbReference type="ARBA" id="ARBA00023161"/>
    </source>
</evidence>
<dbReference type="InterPro" id="IPR018545">
    <property type="entry name" value="Btz_dom"/>
</dbReference>
<keyword evidence="9" id="KW-0694">RNA-binding</keyword>
<dbReference type="Proteomes" id="UP000315783">
    <property type="component" value="Unassembled WGS sequence"/>
</dbReference>
<keyword evidence="11" id="KW-0508">mRNA splicing</keyword>
<evidence type="ECO:0000256" key="1">
    <source>
        <dbReference type="ARBA" id="ARBA00004123"/>
    </source>
</evidence>
<proteinExistence type="inferred from homology"/>
<keyword evidence="7" id="KW-0509">mRNA transport</keyword>
<comment type="similarity">
    <text evidence="3">Belongs to the CASC3 family.</text>
</comment>
<feature type="region of interest" description="Disordered" evidence="13">
    <location>
        <begin position="349"/>
        <end position="370"/>
    </location>
</feature>
<dbReference type="AlphaFoldDB" id="A0A545UTR3"/>
<evidence type="ECO:0000256" key="6">
    <source>
        <dbReference type="ARBA" id="ARBA00022664"/>
    </source>
</evidence>
<feature type="compositionally biased region" description="Low complexity" evidence="13">
    <location>
        <begin position="361"/>
        <end position="370"/>
    </location>
</feature>
<evidence type="ECO:0000256" key="4">
    <source>
        <dbReference type="ARBA" id="ARBA00022448"/>
    </source>
</evidence>
<keyword evidence="6" id="KW-0507">mRNA processing</keyword>
<dbReference type="GO" id="GO:0000184">
    <property type="term" value="P:nuclear-transcribed mRNA catabolic process, nonsense-mediated decay"/>
    <property type="evidence" value="ECO:0007669"/>
    <property type="project" value="UniProtKB-KW"/>
</dbReference>
<evidence type="ECO:0000256" key="8">
    <source>
        <dbReference type="ARBA" id="ARBA00022845"/>
    </source>
</evidence>
<dbReference type="STRING" id="43265.A0A545UTR3"/>
<keyword evidence="16" id="KW-1185">Reference proteome</keyword>
<keyword evidence="8" id="KW-0810">Translation regulation</keyword>
<dbReference type="GO" id="GO:0006417">
    <property type="term" value="P:regulation of translation"/>
    <property type="evidence" value="ECO:0007669"/>
    <property type="project" value="UniProtKB-KW"/>
</dbReference>
<dbReference type="OrthoDB" id="5413466at2759"/>
<feature type="compositionally biased region" description="Basic and acidic residues" evidence="13">
    <location>
        <begin position="308"/>
        <end position="321"/>
    </location>
</feature>
<evidence type="ECO:0000256" key="2">
    <source>
        <dbReference type="ARBA" id="ARBA00004496"/>
    </source>
</evidence>
<dbReference type="GO" id="GO:0005737">
    <property type="term" value="C:cytoplasm"/>
    <property type="evidence" value="ECO:0007669"/>
    <property type="project" value="UniProtKB-SubCell"/>
</dbReference>
<feature type="region of interest" description="Disordered" evidence="13">
    <location>
        <begin position="308"/>
        <end position="329"/>
    </location>
</feature>
<feature type="compositionally biased region" description="Polar residues" evidence="13">
    <location>
        <begin position="53"/>
        <end position="65"/>
    </location>
</feature>
<evidence type="ECO:0000256" key="11">
    <source>
        <dbReference type="ARBA" id="ARBA00023187"/>
    </source>
</evidence>
<dbReference type="Pfam" id="PF09405">
    <property type="entry name" value="Btz"/>
    <property type="match status" value="1"/>
</dbReference>
<feature type="compositionally biased region" description="Basic and acidic residues" evidence="13">
    <location>
        <begin position="148"/>
        <end position="162"/>
    </location>
</feature>
<protein>
    <submittedName>
        <fullName evidence="15">CASC3/Barentsz domain-containing protein</fullName>
    </submittedName>
</protein>
<dbReference type="EMBL" id="SPUK01000013">
    <property type="protein sequence ID" value="TQV92863.1"/>
    <property type="molecule type" value="Genomic_DNA"/>
</dbReference>
<feature type="compositionally biased region" description="Low complexity" evidence="13">
    <location>
        <begin position="126"/>
        <end position="135"/>
    </location>
</feature>
<accession>A0A545UTR3</accession>
<gene>
    <name evidence="15" type="ORF">IF1G_08166</name>
</gene>
<keyword evidence="10" id="KW-0866">Nonsense-mediated mRNA decay</keyword>
<comment type="subcellular location">
    <subcellularLocation>
        <location evidence="2">Cytoplasm</location>
    </subcellularLocation>
    <subcellularLocation>
        <location evidence="1">Nucleus</location>
    </subcellularLocation>
</comment>
<feature type="domain" description="Btz" evidence="14">
    <location>
        <begin position="127"/>
        <end position="256"/>
    </location>
</feature>
<organism evidence="15 16">
    <name type="scientific">Cordyceps javanica</name>
    <dbReference type="NCBI Taxonomy" id="43265"/>
    <lineage>
        <taxon>Eukaryota</taxon>
        <taxon>Fungi</taxon>
        <taxon>Dikarya</taxon>
        <taxon>Ascomycota</taxon>
        <taxon>Pezizomycotina</taxon>
        <taxon>Sordariomycetes</taxon>
        <taxon>Hypocreomycetidae</taxon>
        <taxon>Hypocreales</taxon>
        <taxon>Cordycipitaceae</taxon>
        <taxon>Cordyceps</taxon>
    </lineage>
</organism>
<evidence type="ECO:0000313" key="15">
    <source>
        <dbReference type="EMBL" id="TQV92863.1"/>
    </source>
</evidence>
<evidence type="ECO:0000256" key="9">
    <source>
        <dbReference type="ARBA" id="ARBA00022884"/>
    </source>
</evidence>
<dbReference type="GO" id="GO:0051028">
    <property type="term" value="P:mRNA transport"/>
    <property type="evidence" value="ECO:0007669"/>
    <property type="project" value="UniProtKB-KW"/>
</dbReference>
<dbReference type="GO" id="GO:0003729">
    <property type="term" value="F:mRNA binding"/>
    <property type="evidence" value="ECO:0007669"/>
    <property type="project" value="InterPro"/>
</dbReference>
<evidence type="ECO:0000259" key="14">
    <source>
        <dbReference type="SMART" id="SM01044"/>
    </source>
</evidence>
<keyword evidence="12" id="KW-0539">Nucleus</keyword>
<evidence type="ECO:0000256" key="7">
    <source>
        <dbReference type="ARBA" id="ARBA00022816"/>
    </source>
</evidence>
<evidence type="ECO:0000256" key="5">
    <source>
        <dbReference type="ARBA" id="ARBA00022490"/>
    </source>
</evidence>
<evidence type="ECO:0000313" key="16">
    <source>
        <dbReference type="Proteomes" id="UP000315783"/>
    </source>
</evidence>
<evidence type="ECO:0000256" key="12">
    <source>
        <dbReference type="ARBA" id="ARBA00023242"/>
    </source>
</evidence>
<feature type="compositionally biased region" description="Low complexity" evidence="13">
    <location>
        <begin position="87"/>
        <end position="118"/>
    </location>
</feature>
<evidence type="ECO:0000256" key="13">
    <source>
        <dbReference type="SAM" id="MobiDB-lite"/>
    </source>
</evidence>
<dbReference type="SMART" id="SM01044">
    <property type="entry name" value="Btz"/>
    <property type="match status" value="1"/>
</dbReference>
<feature type="region of interest" description="Disordered" evidence="13">
    <location>
        <begin position="1"/>
        <end position="169"/>
    </location>
</feature>
<sequence length="713" mass="77135">MAPVPGRRNLLGHRRRVEDEDDGRPDGLDVDDDSLTDGTMATDDHDAADSDTSNIEDASPTSGLAQNAIYGSAKSHSQRLSKSALHPAPAIAPAASIANPPPTDSQKQPQQTQVSKVVPSPPKSPSAPVIVSSSSAMNPAGRGPSARRGNENDEYKRRRDQDPSFVPNRGAFIMHDSRHVPGHLNNAFRPFNRGRGRGSRGGFSGNSYNRIGPMYPPPDPTTNSPWPHDMHDAASIPHSRHSRQVSVDEGPPNGNGYIPTCQESATPINRTLSTEKHIGNVQVRVHLPPYERDPSVYSGIQMKQYTKLPDHRPPLRRDKPVRISLPGKGPKYIYPASDRSFDFIPRALRPNQQQRGRGKPRSGFGSVSGFSRRTSNFGGSYYGSMYSPSLNLSRRSSIVHDREFMFSPTGSVVSRAHPGDRPVVRLPPAGRMDMMADIGNQFGPPMPMSMHVPIAVPAAMSVPAAMPVAISMPMQEIPPPSRVDGSSMDASVPALPMHQPRPQKNISVAHIETPSTPHGGPPFQQAFHQQVPVQVSGGYPPDGHSRKPSHSQHVSGTPLSHIPERPAHAVPFNGNAYPQQGYYQGPPQPVQPSHQGYYYQGGYAGGGMNGQASGYPSNAPSPMTGNYAMQGQMEQQASQPGGTAGSNNLVAQEVNGMVYYFDPSQMQPPTTFPPYPPAQTYPTSSMGMHGMMTPSPDTFYYPHPASGMVYYPQ</sequence>
<dbReference type="GO" id="GO:0035145">
    <property type="term" value="C:exon-exon junction complex"/>
    <property type="evidence" value="ECO:0007669"/>
    <property type="project" value="InterPro"/>
</dbReference>
<feature type="compositionally biased region" description="Acidic residues" evidence="13">
    <location>
        <begin position="19"/>
        <end position="35"/>
    </location>
</feature>
<reference evidence="15 16" key="1">
    <citation type="journal article" date="2019" name="Appl. Microbiol. Biotechnol.">
        <title>Genome sequence of Isaria javanica and comparative genome analysis insights into family S53 peptidase evolution in fungal entomopathogens.</title>
        <authorList>
            <person name="Lin R."/>
            <person name="Zhang X."/>
            <person name="Xin B."/>
            <person name="Zou M."/>
            <person name="Gao Y."/>
            <person name="Qin F."/>
            <person name="Hu Q."/>
            <person name="Xie B."/>
            <person name="Cheng X."/>
        </authorList>
    </citation>
    <scope>NUCLEOTIDE SEQUENCE [LARGE SCALE GENOMIC DNA]</scope>
    <source>
        <strain evidence="15 16">IJ1G</strain>
    </source>
</reference>
<dbReference type="GO" id="GO:0006397">
    <property type="term" value="P:mRNA processing"/>
    <property type="evidence" value="ECO:0007669"/>
    <property type="project" value="UniProtKB-KW"/>
</dbReference>
<comment type="caution">
    <text evidence="15">The sequence shown here is derived from an EMBL/GenBank/DDBJ whole genome shotgun (WGS) entry which is preliminary data.</text>
</comment>
<name>A0A545UTR3_9HYPO</name>